<dbReference type="InterPro" id="IPR036291">
    <property type="entry name" value="NAD(P)-bd_dom_sf"/>
</dbReference>
<organism evidence="2 3">
    <name type="scientific">Thiopseudomonas alkaliphila</name>
    <dbReference type="NCBI Taxonomy" id="1697053"/>
    <lineage>
        <taxon>Bacteria</taxon>
        <taxon>Pseudomonadati</taxon>
        <taxon>Pseudomonadota</taxon>
        <taxon>Gammaproteobacteria</taxon>
        <taxon>Pseudomonadales</taxon>
        <taxon>Pseudomonadaceae</taxon>
        <taxon>Thiopseudomonas</taxon>
    </lineage>
</organism>
<reference evidence="2 3" key="1">
    <citation type="journal article" date="2015" name="Genome Announc.">
        <title>Genome Sequences of Oblitimonas alkaliphila gen. nov. sp. nov. (Proposed), a Novel Bacterium of the Pseudomonadaceae Family.</title>
        <authorList>
            <person name="Lauer A.C."/>
            <person name="Nicholson A.C."/>
            <person name="Humrighouse B.W."/>
            <person name="Emery B."/>
            <person name="Drobish A."/>
            <person name="Juieng P."/>
            <person name="Loparev V."/>
            <person name="McQuiston J.R."/>
        </authorList>
    </citation>
    <scope>NUCLEOTIDE SEQUENCE [LARGE SCALE GENOMIC DNA]</scope>
    <source>
        <strain evidence="2 3">E5571</strain>
    </source>
</reference>
<dbReference type="InterPro" id="IPR051397">
    <property type="entry name" value="Zn-ADH-like_protein"/>
</dbReference>
<name>A0A0K1XBX7_9GAMM</name>
<dbReference type="PATRIC" id="fig|1698449.3.peg.396"/>
<dbReference type="Gene3D" id="3.90.180.10">
    <property type="entry name" value="Medium-chain alcohol dehydrogenases, catalytic domain"/>
    <property type="match status" value="1"/>
</dbReference>
<dbReference type="InterPro" id="IPR013149">
    <property type="entry name" value="ADH-like_C"/>
</dbReference>
<dbReference type="EMBL" id="CP012365">
    <property type="protein sequence ID" value="AKX58836.1"/>
    <property type="molecule type" value="Genomic_DNA"/>
</dbReference>
<dbReference type="GO" id="GO:0016491">
    <property type="term" value="F:oxidoreductase activity"/>
    <property type="evidence" value="ECO:0007669"/>
    <property type="project" value="InterPro"/>
</dbReference>
<dbReference type="RefSeq" id="WP_053099745.1">
    <property type="nucleotide sequence ID" value="NZ_CP012365.1"/>
</dbReference>
<dbReference type="PANTHER" id="PTHR43677">
    <property type="entry name" value="SHORT-CHAIN DEHYDROGENASE/REDUCTASE"/>
    <property type="match status" value="1"/>
</dbReference>
<dbReference type="PANTHER" id="PTHR43677:SF11">
    <property type="entry name" value="ZINC-CONTAINING ALCOHOL DEHYDROGENASE"/>
    <property type="match status" value="1"/>
</dbReference>
<keyword evidence="3" id="KW-1185">Reference proteome</keyword>
<protein>
    <recommendedName>
        <fullName evidence="1">Enoyl reductase (ER) domain-containing protein</fullName>
    </recommendedName>
</protein>
<gene>
    <name evidence="2" type="ORF">AKN88_01975</name>
</gene>
<evidence type="ECO:0000259" key="1">
    <source>
        <dbReference type="SMART" id="SM00829"/>
    </source>
</evidence>
<dbReference type="STRING" id="1697053.AKN87_03950"/>
<evidence type="ECO:0000313" key="2">
    <source>
        <dbReference type="EMBL" id="AKX58836.1"/>
    </source>
</evidence>
<accession>A0A0K1XBX7</accession>
<dbReference type="Proteomes" id="UP000063953">
    <property type="component" value="Chromosome"/>
</dbReference>
<dbReference type="AlphaFoldDB" id="A0A0K1XBX7"/>
<dbReference type="SMART" id="SM00829">
    <property type="entry name" value="PKS_ER"/>
    <property type="match status" value="1"/>
</dbReference>
<dbReference type="InterPro" id="IPR020843">
    <property type="entry name" value="ER"/>
</dbReference>
<dbReference type="Pfam" id="PF00107">
    <property type="entry name" value="ADH_zinc_N"/>
    <property type="match status" value="1"/>
</dbReference>
<evidence type="ECO:0000313" key="3">
    <source>
        <dbReference type="Proteomes" id="UP000063953"/>
    </source>
</evidence>
<sequence length="319" mass="34188">MYAAVLNQLGQTPCYTPLAKPEVQTAEQQLIRVEAASIKQLDKLKVSGRHYTAYNQFPCAVGVDGVGRLADGRRVYAMGVTGMMAEYALVNTADCVQVPEGLSPELAAILPNALLGSDAALLCRGQMQTGQVVLINGATGVSGRMAVQAAKYRGASRIIVTGRNPESLAYLQQLGADVIISLCASPTEILRQLTLVQQETPIEQIIDYLWGAPTEYLLQVLAKHCPKPVNLITIGQMAGVELNLPSSYLRSQPICLLGSGIGSISAQQLRAYQQQELPQLFAQAAEGLFQAEYQCYPLSAVAQAWQAETAPGARIVLTV</sequence>
<dbReference type="Gene3D" id="3.40.50.720">
    <property type="entry name" value="NAD(P)-binding Rossmann-like Domain"/>
    <property type="match status" value="1"/>
</dbReference>
<proteinExistence type="predicted"/>
<dbReference type="SUPFAM" id="SSF51735">
    <property type="entry name" value="NAD(P)-binding Rossmann-fold domains"/>
    <property type="match status" value="1"/>
</dbReference>
<feature type="domain" description="Enoyl reductase (ER)" evidence="1">
    <location>
        <begin position="10"/>
        <end position="288"/>
    </location>
</feature>
<dbReference type="SUPFAM" id="SSF50129">
    <property type="entry name" value="GroES-like"/>
    <property type="match status" value="1"/>
</dbReference>
<dbReference type="InterPro" id="IPR011032">
    <property type="entry name" value="GroES-like_sf"/>
</dbReference>